<protein>
    <submittedName>
        <fullName evidence="2">Uncharacterized protein</fullName>
    </submittedName>
</protein>
<evidence type="ECO:0000313" key="2">
    <source>
        <dbReference type="EMBL" id="PKA58304.1"/>
    </source>
</evidence>
<reference evidence="2 3" key="1">
    <citation type="journal article" date="2017" name="Nature">
        <title>The Apostasia genome and the evolution of orchids.</title>
        <authorList>
            <person name="Zhang G.Q."/>
            <person name="Liu K.W."/>
            <person name="Li Z."/>
            <person name="Lohaus R."/>
            <person name="Hsiao Y.Y."/>
            <person name="Niu S.C."/>
            <person name="Wang J.Y."/>
            <person name="Lin Y.C."/>
            <person name="Xu Q."/>
            <person name="Chen L.J."/>
            <person name="Yoshida K."/>
            <person name="Fujiwara S."/>
            <person name="Wang Z.W."/>
            <person name="Zhang Y.Q."/>
            <person name="Mitsuda N."/>
            <person name="Wang M."/>
            <person name="Liu G.H."/>
            <person name="Pecoraro L."/>
            <person name="Huang H.X."/>
            <person name="Xiao X.J."/>
            <person name="Lin M."/>
            <person name="Wu X.Y."/>
            <person name="Wu W.L."/>
            <person name="Chen Y.Y."/>
            <person name="Chang S.B."/>
            <person name="Sakamoto S."/>
            <person name="Ohme-Takagi M."/>
            <person name="Yagi M."/>
            <person name="Zeng S.J."/>
            <person name="Shen C.Y."/>
            <person name="Yeh C.M."/>
            <person name="Luo Y.B."/>
            <person name="Tsai W.C."/>
            <person name="Van de Peer Y."/>
            <person name="Liu Z.J."/>
        </authorList>
    </citation>
    <scope>NUCLEOTIDE SEQUENCE [LARGE SCALE GENOMIC DNA]</scope>
    <source>
        <strain evidence="3">cv. Shenzhen</strain>
        <tissue evidence="2">Stem</tissue>
    </source>
</reference>
<dbReference type="EMBL" id="KZ451955">
    <property type="protein sequence ID" value="PKA58304.1"/>
    <property type="molecule type" value="Genomic_DNA"/>
</dbReference>
<evidence type="ECO:0000313" key="3">
    <source>
        <dbReference type="Proteomes" id="UP000236161"/>
    </source>
</evidence>
<gene>
    <name evidence="2" type="ORF">AXF42_Ash013029</name>
</gene>
<dbReference type="Proteomes" id="UP000236161">
    <property type="component" value="Unassembled WGS sequence"/>
</dbReference>
<sequence>MQLAQGVMRSREWRAAGWRRDCAAVGSDGEREVDLVKRPFSGGFASRHLVFSCLADVDEGFWFQSPSRVHRSINIYIAKWRFASENDAQSTAKTPSTNAVNACAYLKPLTDSVGSAASGGPINIEEVVVEAEEEIKPRERGRRARRRRGLPPIRVPRRKSRSSRSKASKGVRNLVHYSCIAILLLFSLNEHRWISLEPNVVLLIV</sequence>
<feature type="region of interest" description="Disordered" evidence="1">
    <location>
        <begin position="136"/>
        <end position="167"/>
    </location>
</feature>
<proteinExistence type="predicted"/>
<accession>A0A2I0ARX5</accession>
<evidence type="ECO:0000256" key="1">
    <source>
        <dbReference type="SAM" id="MobiDB-lite"/>
    </source>
</evidence>
<name>A0A2I0ARX5_9ASPA</name>
<feature type="compositionally biased region" description="Basic residues" evidence="1">
    <location>
        <begin position="139"/>
        <end position="167"/>
    </location>
</feature>
<organism evidence="2 3">
    <name type="scientific">Apostasia shenzhenica</name>
    <dbReference type="NCBI Taxonomy" id="1088818"/>
    <lineage>
        <taxon>Eukaryota</taxon>
        <taxon>Viridiplantae</taxon>
        <taxon>Streptophyta</taxon>
        <taxon>Embryophyta</taxon>
        <taxon>Tracheophyta</taxon>
        <taxon>Spermatophyta</taxon>
        <taxon>Magnoliopsida</taxon>
        <taxon>Liliopsida</taxon>
        <taxon>Asparagales</taxon>
        <taxon>Orchidaceae</taxon>
        <taxon>Apostasioideae</taxon>
        <taxon>Apostasia</taxon>
    </lineage>
</organism>
<keyword evidence="3" id="KW-1185">Reference proteome</keyword>
<dbReference type="AlphaFoldDB" id="A0A2I0ARX5"/>